<accession>A0A1I5YXL5</accession>
<evidence type="ECO:0000256" key="1">
    <source>
        <dbReference type="SAM" id="Phobius"/>
    </source>
</evidence>
<dbReference type="EMBL" id="FOVH01000041">
    <property type="protein sequence ID" value="SFQ48981.1"/>
    <property type="molecule type" value="Genomic_DNA"/>
</dbReference>
<dbReference type="STRING" id="1993.SAMN04489713_1416"/>
<evidence type="ECO:0000313" key="2">
    <source>
        <dbReference type="EMBL" id="SFQ48981.1"/>
    </source>
</evidence>
<organism evidence="2 3">
    <name type="scientific">Actinomadura madurae</name>
    <dbReference type="NCBI Taxonomy" id="1993"/>
    <lineage>
        <taxon>Bacteria</taxon>
        <taxon>Bacillati</taxon>
        <taxon>Actinomycetota</taxon>
        <taxon>Actinomycetes</taxon>
        <taxon>Streptosporangiales</taxon>
        <taxon>Thermomonosporaceae</taxon>
        <taxon>Actinomadura</taxon>
    </lineage>
</organism>
<dbReference type="Proteomes" id="UP000183413">
    <property type="component" value="Unassembled WGS sequence"/>
</dbReference>
<sequence>MSRSLWTNRARTAFFFPDARVIGLVPAWFLRALAGA</sequence>
<reference evidence="2 3" key="1">
    <citation type="submission" date="2016-10" db="EMBL/GenBank/DDBJ databases">
        <authorList>
            <person name="de Groot N.N."/>
        </authorList>
    </citation>
    <scope>NUCLEOTIDE SEQUENCE [LARGE SCALE GENOMIC DNA]</scope>
    <source>
        <strain evidence="2 3">DSM 43067</strain>
    </source>
</reference>
<evidence type="ECO:0000313" key="3">
    <source>
        <dbReference type="Proteomes" id="UP000183413"/>
    </source>
</evidence>
<proteinExistence type="predicted"/>
<name>A0A1I5YXL5_9ACTN</name>
<feature type="transmembrane region" description="Helical" evidence="1">
    <location>
        <begin position="12"/>
        <end position="30"/>
    </location>
</feature>
<gene>
    <name evidence="2" type="ORF">SAMN04489713_1416</name>
</gene>
<keyword evidence="3" id="KW-1185">Reference proteome</keyword>
<keyword evidence="1" id="KW-0812">Transmembrane</keyword>
<keyword evidence="1" id="KW-0472">Membrane</keyword>
<dbReference type="InParanoid" id="A0A1I5YXL5"/>
<protein>
    <submittedName>
        <fullName evidence="2">Uncharacterized protein</fullName>
    </submittedName>
</protein>
<keyword evidence="1" id="KW-1133">Transmembrane helix</keyword>
<dbReference type="AlphaFoldDB" id="A0A1I5YXL5"/>